<sequence length="438" mass="46988">MAGGTWTVQNKVRPGVYVNFESIPKSMGGLGDRGIVTMALPLSWGESHAVIAINAGDDTSTLLGYDITAPQMLLVREALKRAKTALIYRLNTGTKATAALSGLSVTAIHGGVRGNDLSVVIQQDIDDESLYIVRTLISGIAVDVQSVKAIGELKQNGWVKFSGTGALEATAALPLTGGADGAVTNQDHVDYLTALEVVEYQTIALASTDASLKGLYAAYVRRMRETEGKKVQAVMENYPAADYEGVISVKNGVVLTDGKTLTAAQATAWVAAATAAAQVNESLTYLPYDGAVDASPRYTNSQIETALRNGEIVFTRNNGRIVVEQDINTLTTYTPTKGREFSKNRALRVLDSINNDLKRVFELAFVGKVGNNQDGRNLLRNECNKYLESLQGLGAVQNFDAQSDVVVQAGAETDSVYVEVSIQPVDAIEKIYMKVQVR</sequence>
<feature type="domain" description="Tail sheath protein C-terminal" evidence="4">
    <location>
        <begin position="337"/>
        <end position="438"/>
    </location>
</feature>
<keyword evidence="7" id="KW-1185">Reference proteome</keyword>
<evidence type="ECO:0000259" key="4">
    <source>
        <dbReference type="Pfam" id="PF17482"/>
    </source>
</evidence>
<dbReference type="Gene3D" id="3.30.1490.360">
    <property type="match status" value="1"/>
</dbReference>
<evidence type="ECO:0000259" key="2">
    <source>
        <dbReference type="Pfam" id="PF04984"/>
    </source>
</evidence>
<comment type="caution">
    <text evidence="6">The sequence shown here is derived from an EMBL/GenBank/DDBJ whole genome shotgun (WGS) entry which is preliminary data.</text>
</comment>
<dbReference type="InterPro" id="IPR020287">
    <property type="entry name" value="Tail_sheath_C"/>
</dbReference>
<evidence type="ECO:0000256" key="1">
    <source>
        <dbReference type="ARBA" id="ARBA00008005"/>
    </source>
</evidence>
<dbReference type="EMBL" id="JBHUIO010000005">
    <property type="protein sequence ID" value="MFD2170315.1"/>
    <property type="molecule type" value="Genomic_DNA"/>
</dbReference>
<evidence type="ECO:0000259" key="5">
    <source>
        <dbReference type="Pfam" id="PF22671"/>
    </source>
</evidence>
<accession>A0ABW4ZYQ1</accession>
<dbReference type="Pfam" id="PF17482">
    <property type="entry name" value="Phage_sheath_1C"/>
    <property type="match status" value="1"/>
</dbReference>
<dbReference type="InterPro" id="IPR054564">
    <property type="entry name" value="Gp18_domIII_N"/>
</dbReference>
<name>A0ABW4ZYQ1_9BACL</name>
<feature type="domain" description="Tail sheath protein subtilisin-like" evidence="2">
    <location>
        <begin position="181"/>
        <end position="329"/>
    </location>
</feature>
<dbReference type="Pfam" id="PF22671">
    <property type="entry name" value="Gp18_domIII_N"/>
    <property type="match status" value="1"/>
</dbReference>
<protein>
    <submittedName>
        <fullName evidence="6">Phage tail sheath family protein</fullName>
    </submittedName>
</protein>
<dbReference type="Gene3D" id="3.40.50.11790">
    <property type="match status" value="1"/>
</dbReference>
<dbReference type="InterPro" id="IPR035089">
    <property type="entry name" value="Phage_sheath_subtilisin"/>
</dbReference>
<evidence type="ECO:0000313" key="7">
    <source>
        <dbReference type="Proteomes" id="UP001597343"/>
    </source>
</evidence>
<reference evidence="7" key="1">
    <citation type="journal article" date="2019" name="Int. J. Syst. Evol. Microbiol.">
        <title>The Global Catalogue of Microorganisms (GCM) 10K type strain sequencing project: providing services to taxonomists for standard genome sequencing and annotation.</title>
        <authorList>
            <consortium name="The Broad Institute Genomics Platform"/>
            <consortium name="The Broad Institute Genome Sequencing Center for Infectious Disease"/>
            <person name="Wu L."/>
            <person name="Ma J."/>
        </authorList>
    </citation>
    <scope>NUCLEOTIDE SEQUENCE [LARGE SCALE GENOMIC DNA]</scope>
    <source>
        <strain evidence="7">CGMCC 1.13574</strain>
    </source>
</reference>
<feature type="domain" description="Phage tail sheath protein-like beta-sandwich" evidence="3">
    <location>
        <begin position="91"/>
        <end position="180"/>
    </location>
</feature>
<proteinExistence type="inferred from homology"/>
<comment type="similarity">
    <text evidence="1">Belongs to the myoviridae tail sheath protein family.</text>
</comment>
<dbReference type="Gene3D" id="3.30.360.90">
    <property type="match status" value="1"/>
</dbReference>
<dbReference type="Proteomes" id="UP001597343">
    <property type="component" value="Unassembled WGS sequence"/>
</dbReference>
<evidence type="ECO:0000313" key="6">
    <source>
        <dbReference type="EMBL" id="MFD2170315.1"/>
    </source>
</evidence>
<gene>
    <name evidence="6" type="ORF">ACFSOY_09920</name>
</gene>
<dbReference type="InterPro" id="IPR035326">
    <property type="entry name" value="Beta_sandwich_Seath"/>
</dbReference>
<dbReference type="RefSeq" id="WP_386046155.1">
    <property type="nucleotide sequence ID" value="NZ_JBHUIO010000005.1"/>
</dbReference>
<dbReference type="Gene3D" id="3.30.1370.220">
    <property type="match status" value="1"/>
</dbReference>
<dbReference type="Pfam" id="PF04984">
    <property type="entry name" value="Phage_sheath_1"/>
    <property type="match status" value="1"/>
</dbReference>
<dbReference type="Pfam" id="PF17481">
    <property type="entry name" value="Phage_sheath_domII"/>
    <property type="match status" value="1"/>
</dbReference>
<organism evidence="6 7">
    <name type="scientific">Tumebacillus lipolyticus</name>
    <dbReference type="NCBI Taxonomy" id="1280370"/>
    <lineage>
        <taxon>Bacteria</taxon>
        <taxon>Bacillati</taxon>
        <taxon>Bacillota</taxon>
        <taxon>Bacilli</taxon>
        <taxon>Bacillales</taxon>
        <taxon>Alicyclobacillaceae</taxon>
        <taxon>Tumebacillus</taxon>
    </lineage>
</organism>
<evidence type="ECO:0000259" key="3">
    <source>
        <dbReference type="Pfam" id="PF17481"/>
    </source>
</evidence>
<dbReference type="Gene3D" id="2.60.40.4290">
    <property type="match status" value="1"/>
</dbReference>
<feature type="domain" description="Tail sheath protein Gp18-like" evidence="5">
    <location>
        <begin position="33"/>
        <end position="90"/>
    </location>
</feature>